<dbReference type="Pfam" id="PF13473">
    <property type="entry name" value="Cupredoxin_1"/>
    <property type="match status" value="1"/>
</dbReference>
<feature type="transmembrane region" description="Helical" evidence="1">
    <location>
        <begin position="6"/>
        <end position="22"/>
    </location>
</feature>
<dbReference type="AlphaFoldDB" id="A0A1F7RX97"/>
<keyword evidence="1" id="KW-0472">Membrane</keyword>
<gene>
    <name evidence="3" type="ORF">A2W05_07310</name>
</gene>
<dbReference type="InterPro" id="IPR008972">
    <property type="entry name" value="Cupredoxin"/>
</dbReference>
<accession>A0A1F7RX97</accession>
<proteinExistence type="predicted"/>
<evidence type="ECO:0000313" key="3">
    <source>
        <dbReference type="EMBL" id="OGL45477.1"/>
    </source>
</evidence>
<dbReference type="SUPFAM" id="SSF49503">
    <property type="entry name" value="Cupredoxins"/>
    <property type="match status" value="1"/>
</dbReference>
<organism evidence="3 4">
    <name type="scientific">Candidatus Schekmanbacteria bacterium RBG_16_38_10</name>
    <dbReference type="NCBI Taxonomy" id="1817879"/>
    <lineage>
        <taxon>Bacteria</taxon>
        <taxon>Candidatus Schekmaniibacteriota</taxon>
    </lineage>
</organism>
<keyword evidence="1" id="KW-0812">Transmembrane</keyword>
<evidence type="ECO:0000256" key="1">
    <source>
        <dbReference type="SAM" id="Phobius"/>
    </source>
</evidence>
<protein>
    <recommendedName>
        <fullName evidence="2">EfeO-type cupredoxin-like domain-containing protein</fullName>
    </recommendedName>
</protein>
<evidence type="ECO:0000313" key="4">
    <source>
        <dbReference type="Proteomes" id="UP000178797"/>
    </source>
</evidence>
<sequence length="118" mass="13366">MDKIIVTTIGSLLIVFIYWFFFGKKDSVVKAIGVTDVVVDGGYKPQVIRINSNEPVELNFIRKDANSCLEEVIFPDYGIRKYLPLNSPVKITLNPPHGRTSEFHCGMNMYRGKVVLND</sequence>
<keyword evidence="1" id="KW-1133">Transmembrane helix</keyword>
<comment type="caution">
    <text evidence="3">The sequence shown here is derived from an EMBL/GenBank/DDBJ whole genome shotgun (WGS) entry which is preliminary data.</text>
</comment>
<dbReference type="Proteomes" id="UP000178797">
    <property type="component" value="Unassembled WGS sequence"/>
</dbReference>
<name>A0A1F7RX97_9BACT</name>
<reference evidence="3 4" key="1">
    <citation type="journal article" date="2016" name="Nat. Commun.">
        <title>Thousands of microbial genomes shed light on interconnected biogeochemical processes in an aquifer system.</title>
        <authorList>
            <person name="Anantharaman K."/>
            <person name="Brown C.T."/>
            <person name="Hug L.A."/>
            <person name="Sharon I."/>
            <person name="Castelle C.J."/>
            <person name="Probst A.J."/>
            <person name="Thomas B.C."/>
            <person name="Singh A."/>
            <person name="Wilkins M.J."/>
            <person name="Karaoz U."/>
            <person name="Brodie E.L."/>
            <person name="Williams K.H."/>
            <person name="Hubbard S.S."/>
            <person name="Banfield J.F."/>
        </authorList>
    </citation>
    <scope>NUCLEOTIDE SEQUENCE [LARGE SCALE GENOMIC DNA]</scope>
</reference>
<evidence type="ECO:0000259" key="2">
    <source>
        <dbReference type="Pfam" id="PF13473"/>
    </source>
</evidence>
<dbReference type="InterPro" id="IPR028096">
    <property type="entry name" value="EfeO_Cupredoxin"/>
</dbReference>
<feature type="domain" description="EfeO-type cupredoxin-like" evidence="2">
    <location>
        <begin position="14"/>
        <end position="115"/>
    </location>
</feature>
<dbReference type="EMBL" id="MGDE01000132">
    <property type="protein sequence ID" value="OGL45477.1"/>
    <property type="molecule type" value="Genomic_DNA"/>
</dbReference>
<dbReference type="Gene3D" id="2.60.40.420">
    <property type="entry name" value="Cupredoxins - blue copper proteins"/>
    <property type="match status" value="1"/>
</dbReference>